<evidence type="ECO:0000259" key="1">
    <source>
        <dbReference type="Pfam" id="PF00149"/>
    </source>
</evidence>
<organism evidence="2 3">
    <name type="scientific">Thiorhodococcus minor</name>
    <dbReference type="NCBI Taxonomy" id="57489"/>
    <lineage>
        <taxon>Bacteria</taxon>
        <taxon>Pseudomonadati</taxon>
        <taxon>Pseudomonadota</taxon>
        <taxon>Gammaproteobacteria</taxon>
        <taxon>Chromatiales</taxon>
        <taxon>Chromatiaceae</taxon>
        <taxon>Thiorhodococcus</taxon>
    </lineage>
</organism>
<name>A0A6M0JX65_9GAMM</name>
<dbReference type="PIRSF" id="PIRSF000883">
    <property type="entry name" value="Pesterase_MJ0912"/>
    <property type="match status" value="1"/>
</dbReference>
<reference evidence="2 3" key="1">
    <citation type="submission" date="2020-02" db="EMBL/GenBank/DDBJ databases">
        <title>Genome sequences of Thiorhodococcus mannitoliphagus and Thiorhodococcus minor, purple sulfur photosynthetic bacteria in the gammaproteobacterial family, Chromatiaceae.</title>
        <authorList>
            <person name="Aviles F.A."/>
            <person name="Meyer T.E."/>
            <person name="Kyndt J.A."/>
        </authorList>
    </citation>
    <scope>NUCLEOTIDE SEQUENCE [LARGE SCALE GENOMIC DNA]</scope>
    <source>
        <strain evidence="2 3">DSM 11518</strain>
    </source>
</reference>
<accession>A0A6M0JX65</accession>
<evidence type="ECO:0000313" key="3">
    <source>
        <dbReference type="Proteomes" id="UP000483379"/>
    </source>
</evidence>
<dbReference type="EMBL" id="JAAIJQ010000022">
    <property type="protein sequence ID" value="NEV62128.1"/>
    <property type="molecule type" value="Genomic_DNA"/>
</dbReference>
<keyword evidence="3" id="KW-1185">Reference proteome</keyword>
<dbReference type="Proteomes" id="UP000483379">
    <property type="component" value="Unassembled WGS sequence"/>
</dbReference>
<dbReference type="InterPro" id="IPR011152">
    <property type="entry name" value="Pesterase_MJ0912"/>
</dbReference>
<dbReference type="PANTHER" id="PTHR42850:SF2">
    <property type="entry name" value="BLL5683 PROTEIN"/>
    <property type="match status" value="1"/>
</dbReference>
<evidence type="ECO:0000313" key="2">
    <source>
        <dbReference type="EMBL" id="NEV62128.1"/>
    </source>
</evidence>
<gene>
    <name evidence="2" type="ORF">G3446_09535</name>
</gene>
<feature type="domain" description="Calcineurin-like phosphoesterase" evidence="1">
    <location>
        <begin position="1"/>
        <end position="165"/>
    </location>
</feature>
<sequence>MKIAIFSDVQGNLPAMEEAVSRILAWDPDMVIMDGDLVNRGPSSRACLERFDALRRSKGWLPVKGNHEDWILRCAREAPRDALEAEMRRFADWTYHQVRPRLSALEDWPDHLCFNGGDDTSWVHVTHGTMASNRQGITTSVSDADVRAVMPDGVALFVTAHTHRPLQRVVDGIPVLNVGSVGSPFDGDPRGSYVLLELRATGWHWEIVRFDYDRDQAERDFHDHGFIEGGGPLARILFEEWRRARLLMPAWRRDFEPAVLAGERPLEPAVEAFLASID</sequence>
<protein>
    <submittedName>
        <fullName evidence="2">Metallophosphoesterase family protein</fullName>
    </submittedName>
</protein>
<dbReference type="Pfam" id="PF00149">
    <property type="entry name" value="Metallophos"/>
    <property type="match status" value="1"/>
</dbReference>
<dbReference type="SUPFAM" id="SSF56300">
    <property type="entry name" value="Metallo-dependent phosphatases"/>
    <property type="match status" value="1"/>
</dbReference>
<dbReference type="GO" id="GO:0005737">
    <property type="term" value="C:cytoplasm"/>
    <property type="evidence" value="ECO:0007669"/>
    <property type="project" value="TreeGrafter"/>
</dbReference>
<dbReference type="InterPro" id="IPR029052">
    <property type="entry name" value="Metallo-depent_PP-like"/>
</dbReference>
<dbReference type="InterPro" id="IPR050126">
    <property type="entry name" value="Ap4A_hydrolase"/>
</dbReference>
<dbReference type="Gene3D" id="3.60.21.10">
    <property type="match status" value="1"/>
</dbReference>
<dbReference type="PANTHER" id="PTHR42850">
    <property type="entry name" value="METALLOPHOSPHOESTERASE"/>
    <property type="match status" value="1"/>
</dbReference>
<dbReference type="RefSeq" id="WP_164452599.1">
    <property type="nucleotide sequence ID" value="NZ_JAAIJQ010000022.1"/>
</dbReference>
<comment type="caution">
    <text evidence="2">The sequence shown here is derived from an EMBL/GenBank/DDBJ whole genome shotgun (WGS) entry which is preliminary data.</text>
</comment>
<dbReference type="AlphaFoldDB" id="A0A6M0JX65"/>
<dbReference type="InterPro" id="IPR004843">
    <property type="entry name" value="Calcineurin-like_PHP"/>
</dbReference>
<dbReference type="GO" id="GO:0016791">
    <property type="term" value="F:phosphatase activity"/>
    <property type="evidence" value="ECO:0007669"/>
    <property type="project" value="TreeGrafter"/>
</dbReference>
<proteinExistence type="predicted"/>